<comment type="caution">
    <text evidence="2">The sequence shown here is derived from an EMBL/GenBank/DDBJ whole genome shotgun (WGS) entry which is preliminary data.</text>
</comment>
<feature type="region of interest" description="Disordered" evidence="1">
    <location>
        <begin position="17"/>
        <end position="170"/>
    </location>
</feature>
<organism evidence="2 3">
    <name type="scientific">Tenebrio molitor</name>
    <name type="common">Yellow mealworm beetle</name>
    <dbReference type="NCBI Taxonomy" id="7067"/>
    <lineage>
        <taxon>Eukaryota</taxon>
        <taxon>Metazoa</taxon>
        <taxon>Ecdysozoa</taxon>
        <taxon>Arthropoda</taxon>
        <taxon>Hexapoda</taxon>
        <taxon>Insecta</taxon>
        <taxon>Pterygota</taxon>
        <taxon>Neoptera</taxon>
        <taxon>Endopterygota</taxon>
        <taxon>Coleoptera</taxon>
        <taxon>Polyphaga</taxon>
        <taxon>Cucujiformia</taxon>
        <taxon>Tenebrionidae</taxon>
        <taxon>Tenebrio</taxon>
    </lineage>
</organism>
<proteinExistence type="predicted"/>
<name>A0A8J6L9M4_TENMO</name>
<dbReference type="Proteomes" id="UP000719412">
    <property type="component" value="Unassembled WGS sequence"/>
</dbReference>
<feature type="compositionally biased region" description="Basic and acidic residues" evidence="1">
    <location>
        <begin position="122"/>
        <end position="135"/>
    </location>
</feature>
<gene>
    <name evidence="2" type="ORF">GEV33_009458</name>
</gene>
<feature type="compositionally biased region" description="Basic residues" evidence="1">
    <location>
        <begin position="147"/>
        <end position="162"/>
    </location>
</feature>
<feature type="compositionally biased region" description="Basic and acidic residues" evidence="1">
    <location>
        <begin position="21"/>
        <end position="38"/>
    </location>
</feature>
<evidence type="ECO:0000313" key="2">
    <source>
        <dbReference type="EMBL" id="KAH0813335.1"/>
    </source>
</evidence>
<feature type="compositionally biased region" description="Basic and acidic residues" evidence="1">
    <location>
        <begin position="82"/>
        <end position="95"/>
    </location>
</feature>
<protein>
    <submittedName>
        <fullName evidence="2">Uncharacterized protein</fullName>
    </submittedName>
</protein>
<sequence>MYKKGQRECWYLVAPEPFGDGVRDLEEGQDGGKKRESRGSLAIGGNGPGQREKARWPGFPRNGKERARKKKEKAGRPGFPRNGRERARKEKEKAGRLGFPRNGRERARKKKEKAGRPGFPHNGREWARKEKEKAGWPRFPRNGKERARGKRAGIVGRKKHGFRGGFGGRD</sequence>
<accession>A0A8J6L9M4</accession>
<dbReference type="EMBL" id="JABDTM020025383">
    <property type="protein sequence ID" value="KAH0813335.1"/>
    <property type="molecule type" value="Genomic_DNA"/>
</dbReference>
<dbReference type="AlphaFoldDB" id="A0A8J6L9M4"/>
<evidence type="ECO:0000313" key="3">
    <source>
        <dbReference type="Proteomes" id="UP000719412"/>
    </source>
</evidence>
<keyword evidence="3" id="KW-1185">Reference proteome</keyword>
<reference evidence="2" key="1">
    <citation type="journal article" date="2020" name="J Insects Food Feed">
        <title>The yellow mealworm (Tenebrio molitor) genome: a resource for the emerging insects as food and feed industry.</title>
        <authorList>
            <person name="Eriksson T."/>
            <person name="Andere A."/>
            <person name="Kelstrup H."/>
            <person name="Emery V."/>
            <person name="Picard C."/>
        </authorList>
    </citation>
    <scope>NUCLEOTIDE SEQUENCE</scope>
    <source>
        <strain evidence="2">Stoneville</strain>
        <tissue evidence="2">Whole head</tissue>
    </source>
</reference>
<evidence type="ECO:0000256" key="1">
    <source>
        <dbReference type="SAM" id="MobiDB-lite"/>
    </source>
</evidence>
<reference evidence="2" key="2">
    <citation type="submission" date="2021-08" db="EMBL/GenBank/DDBJ databases">
        <authorList>
            <person name="Eriksson T."/>
        </authorList>
    </citation>
    <scope>NUCLEOTIDE SEQUENCE</scope>
    <source>
        <strain evidence="2">Stoneville</strain>
        <tissue evidence="2">Whole head</tissue>
    </source>
</reference>